<dbReference type="HAMAP" id="MF_01808">
    <property type="entry name" value="Recomb_XerC_XerD"/>
    <property type="match status" value="1"/>
</dbReference>
<dbReference type="Gene3D" id="1.10.150.130">
    <property type="match status" value="1"/>
</dbReference>
<keyword evidence="6 9" id="KW-0238">DNA-binding</keyword>
<keyword evidence="14" id="KW-1185">Reference proteome</keyword>
<proteinExistence type="inferred from homology"/>
<dbReference type="Pfam" id="PF00589">
    <property type="entry name" value="Phage_integrase"/>
    <property type="match status" value="1"/>
</dbReference>
<dbReference type="SUPFAM" id="SSF56349">
    <property type="entry name" value="DNA breaking-rejoining enzymes"/>
    <property type="match status" value="1"/>
</dbReference>
<dbReference type="PANTHER" id="PTHR30349:SF77">
    <property type="entry name" value="TYROSINE RECOMBINASE XERC"/>
    <property type="match status" value="1"/>
</dbReference>
<evidence type="ECO:0000256" key="3">
    <source>
        <dbReference type="ARBA" id="ARBA00022618"/>
    </source>
</evidence>
<evidence type="ECO:0000313" key="13">
    <source>
        <dbReference type="EMBL" id="WGW13085.1"/>
    </source>
</evidence>
<organism evidence="13 14">
    <name type="scientific">Saxibacter everestensis</name>
    <dbReference type="NCBI Taxonomy" id="2909229"/>
    <lineage>
        <taxon>Bacteria</taxon>
        <taxon>Bacillati</taxon>
        <taxon>Actinomycetota</taxon>
        <taxon>Actinomycetes</taxon>
        <taxon>Micrococcales</taxon>
        <taxon>Brevibacteriaceae</taxon>
        <taxon>Saxibacter</taxon>
    </lineage>
</organism>
<dbReference type="RefSeq" id="WP_349639895.1">
    <property type="nucleotide sequence ID" value="NZ_CP090958.1"/>
</dbReference>
<keyword evidence="2 9" id="KW-0963">Cytoplasm</keyword>
<dbReference type="Gene3D" id="1.10.443.10">
    <property type="entry name" value="Intergrase catalytic core"/>
    <property type="match status" value="1"/>
</dbReference>
<comment type="function">
    <text evidence="9">Site-specific tyrosine recombinase, which acts by catalyzing the cutting and rejoining of the recombining DNA molecules. The XerC-XerD complex is essential to convert dimers of the bacterial chromosome into monomers to permit their segregation at cell division. It also contributes to the segregational stability of plasmids.</text>
</comment>
<dbReference type="InterPro" id="IPR023009">
    <property type="entry name" value="Tyrosine_recombinase_XerC/XerD"/>
</dbReference>
<protein>
    <recommendedName>
        <fullName evidence="9">Tyrosine recombinase XerC</fullName>
    </recommendedName>
</protein>
<evidence type="ECO:0000256" key="5">
    <source>
        <dbReference type="ARBA" id="ARBA00022908"/>
    </source>
</evidence>
<feature type="active site" evidence="9">
    <location>
        <position position="307"/>
    </location>
</feature>
<dbReference type="Proteomes" id="UP001209083">
    <property type="component" value="Chromosome"/>
</dbReference>
<evidence type="ECO:0000256" key="1">
    <source>
        <dbReference type="ARBA" id="ARBA00004496"/>
    </source>
</evidence>
<gene>
    <name evidence="9" type="primary">xerC</name>
    <name evidence="13" type="ORF">LWF01_04740</name>
</gene>
<keyword evidence="5 9" id="KW-0229">DNA integration</keyword>
<feature type="active site" evidence="9">
    <location>
        <position position="284"/>
    </location>
</feature>
<keyword evidence="4 9" id="KW-0159">Chromosome partition</keyword>
<reference evidence="13 14" key="1">
    <citation type="submission" date="2023-05" db="EMBL/GenBank/DDBJ databases">
        <title>Lithophilousrod everest ZFBP1038 complete genpme.</title>
        <authorList>
            <person name="Tian M."/>
        </authorList>
    </citation>
    <scope>NUCLEOTIDE SEQUENCE [LARGE SCALE GENOMIC DNA]</scope>
    <source>
        <strain evidence="13 14">ZFBP1038</strain>
    </source>
</reference>
<dbReference type="PANTHER" id="PTHR30349">
    <property type="entry name" value="PHAGE INTEGRASE-RELATED"/>
    <property type="match status" value="1"/>
</dbReference>
<feature type="compositionally biased region" description="Basic and acidic residues" evidence="10">
    <location>
        <begin position="1"/>
        <end position="10"/>
    </location>
</feature>
<feature type="active site" evidence="9">
    <location>
        <position position="210"/>
    </location>
</feature>
<sequence>MTGAKGELESSARAASSADRPPAEGRDTPLPEPFAAAISRFSRHLSAERNRSANTVRAYLADVEHALRFAAAQGCDDFDLIDLGLLRTWLGTIAEAGLARSSIGRRAAAVRTFFSWCRRESLIEIDPSSRLKAPKQERRLPSVLKAGQATDLMDVAADRASETGGKQPEHLRDRAALEILYATGIRVSELVGLDIDDIDADRRLLKVIGKGNKERAVPYGVPASVALDDWLRRGRPALVTEQSPPAVFLGARGGRIDQRRIRDVLHRLLAQVPDAIDTSPHGLRHSAATHLLDGGADLRSVQELLGHSSLATTQIYTQVSMERLTSSYRQAHPRA</sequence>
<keyword evidence="3 9" id="KW-0132">Cell division</keyword>
<dbReference type="InterPro" id="IPR010998">
    <property type="entry name" value="Integrase_recombinase_N"/>
</dbReference>
<dbReference type="CDD" id="cd00798">
    <property type="entry name" value="INT_XerDC_C"/>
    <property type="match status" value="1"/>
</dbReference>
<feature type="active site" evidence="9">
    <location>
        <position position="186"/>
    </location>
</feature>
<feature type="active site" description="O-(3'-phospho-DNA)-tyrosine intermediate" evidence="9">
    <location>
        <position position="316"/>
    </location>
</feature>
<keyword evidence="8 9" id="KW-0131">Cell cycle</keyword>
<dbReference type="NCBIfam" id="NF001399">
    <property type="entry name" value="PRK00283.1"/>
    <property type="match status" value="1"/>
</dbReference>
<evidence type="ECO:0000259" key="11">
    <source>
        <dbReference type="Pfam" id="PF00589"/>
    </source>
</evidence>
<dbReference type="InterPro" id="IPR011010">
    <property type="entry name" value="DNA_brk_join_enz"/>
</dbReference>
<name>A0ABY8QY28_9MICO</name>
<evidence type="ECO:0000259" key="12">
    <source>
        <dbReference type="Pfam" id="PF02899"/>
    </source>
</evidence>
<dbReference type="Pfam" id="PF02899">
    <property type="entry name" value="Phage_int_SAM_1"/>
    <property type="match status" value="1"/>
</dbReference>
<keyword evidence="7 9" id="KW-0233">DNA recombination</keyword>
<evidence type="ECO:0000256" key="4">
    <source>
        <dbReference type="ARBA" id="ARBA00022829"/>
    </source>
</evidence>
<evidence type="ECO:0000256" key="6">
    <source>
        <dbReference type="ARBA" id="ARBA00023125"/>
    </source>
</evidence>
<evidence type="ECO:0000256" key="7">
    <source>
        <dbReference type="ARBA" id="ARBA00023172"/>
    </source>
</evidence>
<comment type="similarity">
    <text evidence="9">Belongs to the 'phage' integrase family. XerC subfamily.</text>
</comment>
<dbReference type="EMBL" id="CP090958">
    <property type="protein sequence ID" value="WGW13085.1"/>
    <property type="molecule type" value="Genomic_DNA"/>
</dbReference>
<evidence type="ECO:0000256" key="10">
    <source>
        <dbReference type="SAM" id="MobiDB-lite"/>
    </source>
</evidence>
<evidence type="ECO:0000256" key="2">
    <source>
        <dbReference type="ARBA" id="ARBA00022490"/>
    </source>
</evidence>
<feature type="region of interest" description="Disordered" evidence="10">
    <location>
        <begin position="1"/>
        <end position="31"/>
    </location>
</feature>
<comment type="subcellular location">
    <subcellularLocation>
        <location evidence="1 9">Cytoplasm</location>
    </subcellularLocation>
</comment>
<accession>A0ABY8QY28</accession>
<evidence type="ECO:0000256" key="8">
    <source>
        <dbReference type="ARBA" id="ARBA00023306"/>
    </source>
</evidence>
<feature type="active site" evidence="9">
    <location>
        <position position="281"/>
    </location>
</feature>
<dbReference type="InterPro" id="IPR050090">
    <property type="entry name" value="Tyrosine_recombinase_XerCD"/>
</dbReference>
<evidence type="ECO:0000313" key="14">
    <source>
        <dbReference type="Proteomes" id="UP001209083"/>
    </source>
</evidence>
<dbReference type="InterPro" id="IPR002104">
    <property type="entry name" value="Integrase_catalytic"/>
</dbReference>
<dbReference type="InterPro" id="IPR004107">
    <property type="entry name" value="Integrase_SAM-like_N"/>
</dbReference>
<evidence type="ECO:0000256" key="9">
    <source>
        <dbReference type="HAMAP-Rule" id="MF_01808"/>
    </source>
</evidence>
<feature type="domain" description="Integrase SAM-like N-terminal" evidence="12">
    <location>
        <begin position="38"/>
        <end position="120"/>
    </location>
</feature>
<dbReference type="InterPro" id="IPR013762">
    <property type="entry name" value="Integrase-like_cat_sf"/>
</dbReference>
<feature type="domain" description="Tyr recombinase" evidence="11">
    <location>
        <begin position="144"/>
        <end position="322"/>
    </location>
</feature>
<comment type="subunit">
    <text evidence="9">Forms a cyclic heterotetrameric complex composed of two molecules of XerC and two molecules of XerD.</text>
</comment>